<evidence type="ECO:0000313" key="2">
    <source>
        <dbReference type="Proteomes" id="UP000294513"/>
    </source>
</evidence>
<protein>
    <submittedName>
        <fullName evidence="1">Uncharacterized protein</fullName>
    </submittedName>
</protein>
<comment type="caution">
    <text evidence="1">The sequence shown here is derived from an EMBL/GenBank/DDBJ whole genome shotgun (WGS) entry which is preliminary data.</text>
</comment>
<sequence length="98" mass="11002">MSGTNTEVWIAANDGQDMIRADAIVVLRLDESGRLTAQLRDEARITVTLLEGSSHDQPPKDFHRQLIQKVAELADSSGARLMYAQHDGGTWRWITERL</sequence>
<reference evidence="1 2" key="1">
    <citation type="submission" date="2019-03" db="EMBL/GenBank/DDBJ databases">
        <title>Draft genome sequences of novel Actinobacteria.</title>
        <authorList>
            <person name="Sahin N."/>
            <person name="Ay H."/>
            <person name="Saygin H."/>
        </authorList>
    </citation>
    <scope>NUCLEOTIDE SEQUENCE [LARGE SCALE GENOMIC DNA]</scope>
    <source>
        <strain evidence="1 2">H3C3</strain>
    </source>
</reference>
<gene>
    <name evidence="1" type="ORF">E1298_15510</name>
</gene>
<dbReference type="AlphaFoldDB" id="A0A4R5BR54"/>
<evidence type="ECO:0000313" key="1">
    <source>
        <dbReference type="EMBL" id="TDD88016.1"/>
    </source>
</evidence>
<name>A0A4R5BR54_9ACTN</name>
<accession>A0A4R5BR54</accession>
<dbReference type="RefSeq" id="WP_131893727.1">
    <property type="nucleotide sequence ID" value="NZ_SMKU01000067.1"/>
</dbReference>
<keyword evidence="2" id="KW-1185">Reference proteome</keyword>
<dbReference type="EMBL" id="SMKU01000067">
    <property type="protein sequence ID" value="TDD88016.1"/>
    <property type="molecule type" value="Genomic_DNA"/>
</dbReference>
<dbReference type="OrthoDB" id="3478320at2"/>
<dbReference type="Proteomes" id="UP000294513">
    <property type="component" value="Unassembled WGS sequence"/>
</dbReference>
<proteinExistence type="predicted"/>
<organism evidence="1 2">
    <name type="scientific">Actinomadura rubrisoli</name>
    <dbReference type="NCBI Taxonomy" id="2530368"/>
    <lineage>
        <taxon>Bacteria</taxon>
        <taxon>Bacillati</taxon>
        <taxon>Actinomycetota</taxon>
        <taxon>Actinomycetes</taxon>
        <taxon>Streptosporangiales</taxon>
        <taxon>Thermomonosporaceae</taxon>
        <taxon>Actinomadura</taxon>
    </lineage>
</organism>